<dbReference type="SUPFAM" id="SSF53474">
    <property type="entry name" value="alpha/beta-Hydrolases"/>
    <property type="match status" value="1"/>
</dbReference>
<dbReference type="GO" id="GO:0045493">
    <property type="term" value="P:xylan catabolic process"/>
    <property type="evidence" value="ECO:0007669"/>
    <property type="project" value="UniProtKB-KW"/>
</dbReference>
<dbReference type="PANTHER" id="PTHR38050:SF2">
    <property type="entry name" value="FERULOYL ESTERASE C-RELATED"/>
    <property type="match status" value="1"/>
</dbReference>
<gene>
    <name evidence="8" type="ORF">BU251_06900</name>
</gene>
<sequence>MVFLGGPACAEEKTAGNHEGSLVVDGRTRTYLLHVPAAYDGSHPWALVVVLHGGGGNAKNAQRMTGFSGEADKKGFLVVYPNGTGRLPDRFLTWNAGNCCGYALEHNVDDAAFIRALIGKLRKEYNIDARAVYVTGISNGGMLAYKLGCELSDLVAAIAPVAGAMNVDVCMPMEPVSVIAFHGTEDRHVLYEGGWPLVYYDRHERKDNSVVHAMDYWVERDACDTRPQEMEKGLVKIKSWSFCLQGTSVSLYSIIGGGHAWPGGTAERMWGDPPEIGGISATEIIWDFFDRHPKEKRK</sequence>
<dbReference type="PANTHER" id="PTHR38050">
    <property type="match status" value="1"/>
</dbReference>
<evidence type="ECO:0000256" key="3">
    <source>
        <dbReference type="ARBA" id="ARBA00022651"/>
    </source>
</evidence>
<keyword evidence="5" id="KW-0378">Hydrolase</keyword>
<protein>
    <recommendedName>
        <fullName evidence="10">Polyhydroxybutyrate depolymerase</fullName>
    </recommendedName>
</protein>
<dbReference type="EMBL" id="CP019384">
    <property type="protein sequence ID" value="QAT18058.1"/>
    <property type="molecule type" value="Genomic_DNA"/>
</dbReference>
<dbReference type="Proteomes" id="UP000287243">
    <property type="component" value="Chromosome"/>
</dbReference>
<evidence type="ECO:0000256" key="1">
    <source>
        <dbReference type="ARBA" id="ARBA00004613"/>
    </source>
</evidence>
<evidence type="ECO:0008006" key="10">
    <source>
        <dbReference type="Google" id="ProtNLM"/>
    </source>
</evidence>
<keyword evidence="2" id="KW-0964">Secreted</keyword>
<dbReference type="InterPro" id="IPR010126">
    <property type="entry name" value="Esterase_phb"/>
</dbReference>
<keyword evidence="7" id="KW-0624">Polysaccharide degradation</keyword>
<evidence type="ECO:0000256" key="5">
    <source>
        <dbReference type="ARBA" id="ARBA00022801"/>
    </source>
</evidence>
<evidence type="ECO:0000256" key="4">
    <source>
        <dbReference type="ARBA" id="ARBA00022729"/>
    </source>
</evidence>
<keyword evidence="9" id="KW-1185">Reference proteome</keyword>
<evidence type="ECO:0000313" key="8">
    <source>
        <dbReference type="EMBL" id="QAT18058.1"/>
    </source>
</evidence>
<keyword evidence="4" id="KW-0732">Signal</keyword>
<proteinExistence type="predicted"/>
<accession>A0A410P7J3</accession>
<dbReference type="InterPro" id="IPR043595">
    <property type="entry name" value="FaeB/C/D"/>
</dbReference>
<dbReference type="Gene3D" id="3.40.50.1820">
    <property type="entry name" value="alpha/beta hydrolase"/>
    <property type="match status" value="1"/>
</dbReference>
<dbReference type="Pfam" id="PF10503">
    <property type="entry name" value="Esterase_PHB"/>
    <property type="match status" value="1"/>
</dbReference>
<keyword evidence="3" id="KW-0858">Xylan degradation</keyword>
<comment type="subcellular location">
    <subcellularLocation>
        <location evidence="1">Secreted</location>
    </subcellularLocation>
</comment>
<name>A0A410P7J3_VELA1</name>
<evidence type="ECO:0000256" key="2">
    <source>
        <dbReference type="ARBA" id="ARBA00022525"/>
    </source>
</evidence>
<dbReference type="KEGG" id="vai:BU251_06900"/>
<evidence type="ECO:0000256" key="6">
    <source>
        <dbReference type="ARBA" id="ARBA00023277"/>
    </source>
</evidence>
<evidence type="ECO:0000313" key="9">
    <source>
        <dbReference type="Proteomes" id="UP000287243"/>
    </source>
</evidence>
<dbReference type="AlphaFoldDB" id="A0A410P7J3"/>
<dbReference type="GO" id="GO:0030600">
    <property type="term" value="F:feruloyl esterase activity"/>
    <property type="evidence" value="ECO:0007669"/>
    <property type="project" value="InterPro"/>
</dbReference>
<dbReference type="GO" id="GO:0005576">
    <property type="term" value="C:extracellular region"/>
    <property type="evidence" value="ECO:0007669"/>
    <property type="project" value="UniProtKB-SubCell"/>
</dbReference>
<evidence type="ECO:0000256" key="7">
    <source>
        <dbReference type="ARBA" id="ARBA00023326"/>
    </source>
</evidence>
<reference evidence="8 9" key="1">
    <citation type="submission" date="2017-01" db="EMBL/GenBank/DDBJ databases">
        <title>First insights into the biology of 'candidatus Vampirococcus archaeovorus'.</title>
        <authorList>
            <person name="Kizina J."/>
            <person name="Jordan S."/>
            <person name="Stueber K."/>
            <person name="Reinhardt R."/>
            <person name="Harder J."/>
        </authorList>
    </citation>
    <scope>NUCLEOTIDE SEQUENCE [LARGE SCALE GENOMIC DNA]</scope>
    <source>
        <strain evidence="8 9">LiM</strain>
    </source>
</reference>
<dbReference type="InterPro" id="IPR029058">
    <property type="entry name" value="AB_hydrolase_fold"/>
</dbReference>
<organism evidence="8 9">
    <name type="scientific">Velamenicoccus archaeovorus</name>
    <dbReference type="NCBI Taxonomy" id="1930593"/>
    <lineage>
        <taxon>Bacteria</taxon>
        <taxon>Pseudomonadati</taxon>
        <taxon>Candidatus Omnitrophota</taxon>
        <taxon>Candidatus Velamenicoccus</taxon>
    </lineage>
</organism>
<keyword evidence="6" id="KW-0119">Carbohydrate metabolism</keyword>